<keyword evidence="2 5" id="KW-0812">Transmembrane</keyword>
<proteinExistence type="predicted"/>
<evidence type="ECO:0000256" key="4">
    <source>
        <dbReference type="ARBA" id="ARBA00023136"/>
    </source>
</evidence>
<evidence type="ECO:0000256" key="3">
    <source>
        <dbReference type="ARBA" id="ARBA00022989"/>
    </source>
</evidence>
<comment type="subcellular location">
    <subcellularLocation>
        <location evidence="1">Membrane</location>
        <topology evidence="1">Multi-pass membrane protein</topology>
    </subcellularLocation>
</comment>
<evidence type="ECO:0000256" key="1">
    <source>
        <dbReference type="ARBA" id="ARBA00004141"/>
    </source>
</evidence>
<organism evidence="7 8">
    <name type="scientific">Bradyrhizobium sediminis</name>
    <dbReference type="NCBI Taxonomy" id="2840469"/>
    <lineage>
        <taxon>Bacteria</taxon>
        <taxon>Pseudomonadati</taxon>
        <taxon>Pseudomonadota</taxon>
        <taxon>Alphaproteobacteria</taxon>
        <taxon>Hyphomicrobiales</taxon>
        <taxon>Nitrobacteraceae</taxon>
        <taxon>Bradyrhizobium</taxon>
    </lineage>
</organism>
<feature type="domain" description="EamA" evidence="6">
    <location>
        <begin position="15"/>
        <end position="143"/>
    </location>
</feature>
<feature type="transmembrane region" description="Helical" evidence="5">
    <location>
        <begin position="156"/>
        <end position="175"/>
    </location>
</feature>
<feature type="transmembrane region" description="Helical" evidence="5">
    <location>
        <begin position="250"/>
        <end position="269"/>
    </location>
</feature>
<accession>A0A975N9Z1</accession>
<feature type="transmembrane region" description="Helical" evidence="5">
    <location>
        <begin position="187"/>
        <end position="206"/>
    </location>
</feature>
<evidence type="ECO:0000313" key="7">
    <source>
        <dbReference type="EMBL" id="QWG11237.1"/>
    </source>
</evidence>
<feature type="transmembrane region" description="Helical" evidence="5">
    <location>
        <begin position="130"/>
        <end position="150"/>
    </location>
</feature>
<dbReference type="GO" id="GO:0016020">
    <property type="term" value="C:membrane"/>
    <property type="evidence" value="ECO:0007669"/>
    <property type="project" value="UniProtKB-SubCell"/>
</dbReference>
<gene>
    <name evidence="7" type="ORF">KMZ29_15900</name>
</gene>
<feature type="transmembrane region" description="Helical" evidence="5">
    <location>
        <begin position="218"/>
        <end position="238"/>
    </location>
</feature>
<dbReference type="InterPro" id="IPR037185">
    <property type="entry name" value="EmrE-like"/>
</dbReference>
<evidence type="ECO:0000256" key="5">
    <source>
        <dbReference type="SAM" id="Phobius"/>
    </source>
</evidence>
<dbReference type="Proteomes" id="UP000680839">
    <property type="component" value="Chromosome"/>
</dbReference>
<sequence>MTSNDHRIDARDWSLLAVLSVLWGGSFFFVGVVIRELPPLTVVLLRVALAALILLPVLWAYRTGFPRGLMGWRPFFVIALLNNVLPFSLMVTGQTYISSGLASVVNATTPLFTVLVMAAAGDERLHARRVAGVVIGLIGVAILHVQHLGFSSGQGFGILLCLAAAFSYGLSALYARRRLSNSPPLATATFQMLASTVMMIVIAGVFERPWQLPMPDTVTWLALFGLAALSTALAYIVFFQILRRSGSTNVMLVTLLIPVTAILLGWLVLGESISLAEIVGALVIGSALLVIDGRVFSYISGVASTPKATP</sequence>
<feature type="transmembrane region" description="Helical" evidence="5">
    <location>
        <begin position="72"/>
        <end position="90"/>
    </location>
</feature>
<dbReference type="InterPro" id="IPR050638">
    <property type="entry name" value="AA-Vitamin_Transporters"/>
</dbReference>
<protein>
    <submittedName>
        <fullName evidence="7">DMT family transporter</fullName>
    </submittedName>
</protein>
<name>A0A975N9Z1_9BRAD</name>
<dbReference type="PANTHER" id="PTHR32322:SF9">
    <property type="entry name" value="AMINO-ACID METABOLITE EFFLUX PUMP-RELATED"/>
    <property type="match status" value="1"/>
</dbReference>
<feature type="transmembrane region" description="Helical" evidence="5">
    <location>
        <begin position="12"/>
        <end position="34"/>
    </location>
</feature>
<keyword evidence="4 5" id="KW-0472">Membrane</keyword>
<dbReference type="EMBL" id="CP076134">
    <property type="protein sequence ID" value="QWG11237.1"/>
    <property type="molecule type" value="Genomic_DNA"/>
</dbReference>
<feature type="transmembrane region" description="Helical" evidence="5">
    <location>
        <begin position="96"/>
        <end position="118"/>
    </location>
</feature>
<dbReference type="AlphaFoldDB" id="A0A975N9Z1"/>
<feature type="transmembrane region" description="Helical" evidence="5">
    <location>
        <begin position="40"/>
        <end position="60"/>
    </location>
</feature>
<feature type="domain" description="EamA" evidence="6">
    <location>
        <begin position="156"/>
        <end position="291"/>
    </location>
</feature>
<evidence type="ECO:0000256" key="2">
    <source>
        <dbReference type="ARBA" id="ARBA00022692"/>
    </source>
</evidence>
<dbReference type="SUPFAM" id="SSF103481">
    <property type="entry name" value="Multidrug resistance efflux transporter EmrE"/>
    <property type="match status" value="2"/>
</dbReference>
<feature type="transmembrane region" description="Helical" evidence="5">
    <location>
        <begin position="275"/>
        <end position="291"/>
    </location>
</feature>
<dbReference type="PANTHER" id="PTHR32322">
    <property type="entry name" value="INNER MEMBRANE TRANSPORTER"/>
    <property type="match status" value="1"/>
</dbReference>
<keyword evidence="3 5" id="KW-1133">Transmembrane helix</keyword>
<dbReference type="InterPro" id="IPR000620">
    <property type="entry name" value="EamA_dom"/>
</dbReference>
<dbReference type="RefSeq" id="WP_215620135.1">
    <property type="nucleotide sequence ID" value="NZ_CP076134.1"/>
</dbReference>
<dbReference type="Pfam" id="PF00892">
    <property type="entry name" value="EamA"/>
    <property type="match status" value="2"/>
</dbReference>
<reference evidence="7" key="1">
    <citation type="submission" date="2021-06" db="EMBL/GenBank/DDBJ databases">
        <title>Bradyrhizobium sp. S2-20-1 Genome sequencing.</title>
        <authorList>
            <person name="Jin L."/>
        </authorList>
    </citation>
    <scope>NUCLEOTIDE SEQUENCE</scope>
    <source>
        <strain evidence="7">S2-20-1</strain>
    </source>
</reference>
<evidence type="ECO:0000313" key="8">
    <source>
        <dbReference type="Proteomes" id="UP000680839"/>
    </source>
</evidence>
<evidence type="ECO:0000259" key="6">
    <source>
        <dbReference type="Pfam" id="PF00892"/>
    </source>
</evidence>